<reference evidence="1" key="1">
    <citation type="journal article" date="2011" name="Environ. Microbiol.">
        <title>Time-series analyses of Monterey Bay coastal microbial picoplankton using a 'genome proxy' microarray.</title>
        <authorList>
            <person name="Rich V.I."/>
            <person name="Pham V.D."/>
            <person name="Eppley J."/>
            <person name="Shi Y."/>
            <person name="DeLong E.F."/>
        </authorList>
    </citation>
    <scope>NUCLEOTIDE SEQUENCE</scope>
</reference>
<evidence type="ECO:0000313" key="1">
    <source>
        <dbReference type="EMBL" id="ADI20281.1"/>
    </source>
</evidence>
<proteinExistence type="predicted"/>
<dbReference type="AlphaFoldDB" id="E0Y0U0"/>
<dbReference type="EMBL" id="GU474939">
    <property type="protein sequence ID" value="ADI20281.1"/>
    <property type="molecule type" value="Genomic_DNA"/>
</dbReference>
<accession>E0Y0U0</accession>
<sequence length="79" mass="9243">MYNRFLNSQHLPKNNLKLFRFVKLPLQSLILFPFFDFSIEEGKCTNPFGFVNITLDFFHTYFCALECSLADPNLALIAF</sequence>
<protein>
    <submittedName>
        <fullName evidence="1">Uncharacterized protein</fullName>
    </submittedName>
</protein>
<name>E0Y0U0_9SPHI</name>
<organism evidence="1">
    <name type="scientific">uncultured Sphingobacterium sp. EB080_L08E11</name>
    <dbReference type="NCBI Taxonomy" id="710992"/>
    <lineage>
        <taxon>Bacteria</taxon>
        <taxon>Pseudomonadati</taxon>
        <taxon>Bacteroidota</taxon>
        <taxon>Sphingobacteriia</taxon>
        <taxon>Sphingobacteriales</taxon>
        <taxon>Sphingobacteriaceae</taxon>
        <taxon>Sphingobacterium</taxon>
        <taxon>environmental samples</taxon>
    </lineage>
</organism>